<evidence type="ECO:0000256" key="4">
    <source>
        <dbReference type="ARBA" id="ARBA00022692"/>
    </source>
</evidence>
<keyword evidence="15" id="KW-1185">Reference proteome</keyword>
<gene>
    <name evidence="14" type="ORF">HMPREF1544_03355</name>
</gene>
<evidence type="ECO:0000256" key="6">
    <source>
        <dbReference type="ARBA" id="ARBA00022741"/>
    </source>
</evidence>
<dbReference type="GO" id="GO:0090374">
    <property type="term" value="P:oligopeptide export from mitochondrion"/>
    <property type="evidence" value="ECO:0007669"/>
    <property type="project" value="TreeGrafter"/>
</dbReference>
<organism evidence="14 15">
    <name type="scientific">Mucor circinelloides f. circinelloides (strain 1006PhL)</name>
    <name type="common">Mucormycosis agent</name>
    <name type="synonym">Calyptromyces circinelloides</name>
    <dbReference type="NCBI Taxonomy" id="1220926"/>
    <lineage>
        <taxon>Eukaryota</taxon>
        <taxon>Fungi</taxon>
        <taxon>Fungi incertae sedis</taxon>
        <taxon>Mucoromycota</taxon>
        <taxon>Mucoromycotina</taxon>
        <taxon>Mucoromycetes</taxon>
        <taxon>Mucorales</taxon>
        <taxon>Mucorineae</taxon>
        <taxon>Mucoraceae</taxon>
        <taxon>Mucor</taxon>
    </lineage>
</organism>
<dbReference type="GO" id="GO:0016887">
    <property type="term" value="F:ATP hydrolysis activity"/>
    <property type="evidence" value="ECO:0007669"/>
    <property type="project" value="InterPro"/>
</dbReference>
<dbReference type="FunFam" id="3.40.50.300:FF:000205">
    <property type="entry name" value="ABC transporter B family member 4"/>
    <property type="match status" value="1"/>
</dbReference>
<keyword evidence="4 11" id="KW-0812">Transmembrane</keyword>
<dbReference type="PROSITE" id="PS00211">
    <property type="entry name" value="ABC_TRANSPORTER_1"/>
    <property type="match status" value="2"/>
</dbReference>
<keyword evidence="5" id="KW-0677">Repeat</keyword>
<feature type="domain" description="ABC transmembrane type-1" evidence="13">
    <location>
        <begin position="96"/>
        <end position="384"/>
    </location>
</feature>
<dbReference type="Proteomes" id="UP000014254">
    <property type="component" value="Unassembled WGS sequence"/>
</dbReference>
<dbReference type="Pfam" id="PF00005">
    <property type="entry name" value="ABC_tran"/>
    <property type="match status" value="2"/>
</dbReference>
<dbReference type="FunCoup" id="S2K3H6">
    <property type="interactions" value="22"/>
</dbReference>
<evidence type="ECO:0000256" key="3">
    <source>
        <dbReference type="ARBA" id="ARBA00022448"/>
    </source>
</evidence>
<dbReference type="CDD" id="cd03249">
    <property type="entry name" value="ABC_MTABC3_MDL1_MDL2"/>
    <property type="match status" value="2"/>
</dbReference>
<keyword evidence="8 11" id="KW-1133">Transmembrane helix</keyword>
<dbReference type="VEuPathDB" id="FungiDB:HMPREF1544_03355"/>
<name>S2K3H6_MUCC1</name>
<feature type="transmembrane region" description="Helical" evidence="11">
    <location>
        <begin position="138"/>
        <end position="165"/>
    </location>
</feature>
<accession>S2K3H6</accession>
<dbReference type="OMA" id="ADGENRN"/>
<dbReference type="Pfam" id="PF00664">
    <property type="entry name" value="ABC_membrane"/>
    <property type="match status" value="2"/>
</dbReference>
<feature type="compositionally biased region" description="Low complexity" evidence="10">
    <location>
        <begin position="36"/>
        <end position="46"/>
    </location>
</feature>
<dbReference type="CDD" id="cd18577">
    <property type="entry name" value="ABC_6TM_Pgp_ABCB1_D1_like"/>
    <property type="match status" value="1"/>
</dbReference>
<dbReference type="SUPFAM" id="SSF90123">
    <property type="entry name" value="ABC transporter transmembrane region"/>
    <property type="match status" value="2"/>
</dbReference>
<dbReference type="EMBL" id="KE123929">
    <property type="protein sequence ID" value="EPB89833.1"/>
    <property type="molecule type" value="Genomic_DNA"/>
</dbReference>
<evidence type="ECO:0000256" key="5">
    <source>
        <dbReference type="ARBA" id="ARBA00022737"/>
    </source>
</evidence>
<comment type="similarity">
    <text evidence="2">Belongs to the ABC transporter superfamily. ABCB family. Multidrug resistance exporter (TC 3.A.1.201) subfamily.</text>
</comment>
<dbReference type="GO" id="GO:0015421">
    <property type="term" value="F:ABC-type oligopeptide transporter activity"/>
    <property type="evidence" value="ECO:0007669"/>
    <property type="project" value="TreeGrafter"/>
</dbReference>
<feature type="compositionally biased region" description="Polar residues" evidence="10">
    <location>
        <begin position="18"/>
        <end position="28"/>
    </location>
</feature>
<feature type="compositionally biased region" description="Basic and acidic residues" evidence="10">
    <location>
        <begin position="47"/>
        <end position="60"/>
    </location>
</feature>
<dbReference type="InterPro" id="IPR027417">
    <property type="entry name" value="P-loop_NTPase"/>
</dbReference>
<dbReference type="PANTHER" id="PTHR43394">
    <property type="entry name" value="ATP-DEPENDENT PERMEASE MDL1, MITOCHONDRIAL"/>
    <property type="match status" value="1"/>
</dbReference>
<dbReference type="CDD" id="cd18578">
    <property type="entry name" value="ABC_6TM_Pgp_ABCB1_D2_like"/>
    <property type="match status" value="1"/>
</dbReference>
<keyword evidence="7" id="KW-0067">ATP-binding</keyword>
<dbReference type="GO" id="GO:0005886">
    <property type="term" value="C:plasma membrane"/>
    <property type="evidence" value="ECO:0007669"/>
    <property type="project" value="UniProtKB-SubCell"/>
</dbReference>
<dbReference type="InterPro" id="IPR039421">
    <property type="entry name" value="Type_1_exporter"/>
</dbReference>
<feature type="transmembrane region" description="Helical" evidence="11">
    <location>
        <begin position="316"/>
        <end position="343"/>
    </location>
</feature>
<evidence type="ECO:0000313" key="15">
    <source>
        <dbReference type="Proteomes" id="UP000014254"/>
    </source>
</evidence>
<dbReference type="OrthoDB" id="6500128at2759"/>
<feature type="transmembrane region" description="Helical" evidence="11">
    <location>
        <begin position="90"/>
        <end position="118"/>
    </location>
</feature>
<evidence type="ECO:0000256" key="11">
    <source>
        <dbReference type="SAM" id="Phobius"/>
    </source>
</evidence>
<dbReference type="FunFam" id="1.20.1560.10:FF:000018">
    <property type="entry name" value="ATP-binding cassette subfamily B member 11"/>
    <property type="match status" value="1"/>
</dbReference>
<dbReference type="GO" id="GO:0005743">
    <property type="term" value="C:mitochondrial inner membrane"/>
    <property type="evidence" value="ECO:0007669"/>
    <property type="project" value="TreeGrafter"/>
</dbReference>
<feature type="compositionally biased region" description="Polar residues" evidence="10">
    <location>
        <begin position="1"/>
        <end position="10"/>
    </location>
</feature>
<dbReference type="SUPFAM" id="SSF52540">
    <property type="entry name" value="P-loop containing nucleoside triphosphate hydrolases"/>
    <property type="match status" value="2"/>
</dbReference>
<reference evidence="15" key="1">
    <citation type="submission" date="2013-05" db="EMBL/GenBank/DDBJ databases">
        <title>The Genome sequence of Mucor circinelloides f. circinelloides 1006PhL.</title>
        <authorList>
            <consortium name="The Broad Institute Genomics Platform"/>
            <person name="Cuomo C."/>
            <person name="Earl A."/>
            <person name="Findley K."/>
            <person name="Lee S.C."/>
            <person name="Walker B."/>
            <person name="Young S."/>
            <person name="Zeng Q."/>
            <person name="Gargeya S."/>
            <person name="Fitzgerald M."/>
            <person name="Haas B."/>
            <person name="Abouelleil A."/>
            <person name="Allen A.W."/>
            <person name="Alvarado L."/>
            <person name="Arachchi H.M."/>
            <person name="Berlin A.M."/>
            <person name="Chapman S.B."/>
            <person name="Gainer-Dewar J."/>
            <person name="Goldberg J."/>
            <person name="Griggs A."/>
            <person name="Gujja S."/>
            <person name="Hansen M."/>
            <person name="Howarth C."/>
            <person name="Imamovic A."/>
            <person name="Ireland A."/>
            <person name="Larimer J."/>
            <person name="McCowan C."/>
            <person name="Murphy C."/>
            <person name="Pearson M."/>
            <person name="Poon T.W."/>
            <person name="Priest M."/>
            <person name="Roberts A."/>
            <person name="Saif S."/>
            <person name="Shea T."/>
            <person name="Sisk P."/>
            <person name="Sykes S."/>
            <person name="Wortman J."/>
            <person name="Nusbaum C."/>
            <person name="Birren B."/>
        </authorList>
    </citation>
    <scope>NUCLEOTIDE SEQUENCE [LARGE SCALE GENOMIC DNA]</scope>
    <source>
        <strain evidence="15">1006PhL</strain>
    </source>
</reference>
<feature type="transmembrane region" description="Helical" evidence="11">
    <location>
        <begin position="355"/>
        <end position="375"/>
    </location>
</feature>
<protein>
    <recommendedName>
        <fullName evidence="16">ATP-binding cassette, subfamily B (MDR/TAP), member 1</fullName>
    </recommendedName>
</protein>
<dbReference type="GO" id="GO:0005524">
    <property type="term" value="F:ATP binding"/>
    <property type="evidence" value="ECO:0007669"/>
    <property type="project" value="UniProtKB-KW"/>
</dbReference>
<feature type="domain" description="ABC transporter" evidence="12">
    <location>
        <begin position="1082"/>
        <end position="1326"/>
    </location>
</feature>
<proteinExistence type="inferred from homology"/>
<dbReference type="InterPro" id="IPR003439">
    <property type="entry name" value="ABC_transporter-like_ATP-bd"/>
</dbReference>
<feature type="domain" description="ABC transporter" evidence="12">
    <location>
        <begin position="419"/>
        <end position="656"/>
    </location>
</feature>
<evidence type="ECO:0000256" key="10">
    <source>
        <dbReference type="SAM" id="MobiDB-lite"/>
    </source>
</evidence>
<dbReference type="STRING" id="1220926.S2K3H6"/>
<evidence type="ECO:0000256" key="9">
    <source>
        <dbReference type="ARBA" id="ARBA00023136"/>
    </source>
</evidence>
<dbReference type="InParanoid" id="S2K3H6"/>
<dbReference type="PANTHER" id="PTHR43394:SF27">
    <property type="entry name" value="ATP-DEPENDENT TRANSLOCASE ABCB1-LIKE"/>
    <property type="match status" value="1"/>
</dbReference>
<dbReference type="InterPro" id="IPR011527">
    <property type="entry name" value="ABC1_TM_dom"/>
</dbReference>
<evidence type="ECO:0000256" key="2">
    <source>
        <dbReference type="ARBA" id="ARBA00007577"/>
    </source>
</evidence>
<dbReference type="InterPro" id="IPR003593">
    <property type="entry name" value="AAA+_ATPase"/>
</dbReference>
<feature type="domain" description="ABC transmembrane type-1" evidence="13">
    <location>
        <begin position="757"/>
        <end position="1046"/>
    </location>
</feature>
<feature type="region of interest" description="Disordered" evidence="10">
    <location>
        <begin position="1"/>
        <end position="74"/>
    </location>
</feature>
<evidence type="ECO:0000256" key="1">
    <source>
        <dbReference type="ARBA" id="ARBA00004651"/>
    </source>
</evidence>
<keyword evidence="6" id="KW-0547">Nucleotide-binding</keyword>
<evidence type="ECO:0000259" key="12">
    <source>
        <dbReference type="PROSITE" id="PS50893"/>
    </source>
</evidence>
<dbReference type="InterPro" id="IPR017871">
    <property type="entry name" value="ABC_transporter-like_CS"/>
</dbReference>
<keyword evidence="3" id="KW-0813">Transport</keyword>
<evidence type="ECO:0000256" key="7">
    <source>
        <dbReference type="ARBA" id="ARBA00022840"/>
    </source>
</evidence>
<keyword evidence="9 11" id="KW-0472">Membrane</keyword>
<dbReference type="PROSITE" id="PS50893">
    <property type="entry name" value="ABC_TRANSPORTER_2"/>
    <property type="match status" value="2"/>
</dbReference>
<evidence type="ECO:0000259" key="13">
    <source>
        <dbReference type="PROSITE" id="PS50929"/>
    </source>
</evidence>
<dbReference type="InterPro" id="IPR036640">
    <property type="entry name" value="ABC1_TM_sf"/>
</dbReference>
<evidence type="ECO:0000256" key="8">
    <source>
        <dbReference type="ARBA" id="ARBA00022989"/>
    </source>
</evidence>
<feature type="transmembrane region" description="Helical" evidence="11">
    <location>
        <begin position="217"/>
        <end position="236"/>
    </location>
</feature>
<sequence length="1332" mass="146175">MSITTTSNTPSEKDAPLTPSSSHSSYEQDTNKKLLQQEIAAISAQQQDKKESDSDPGDKSKKSKKKKEKKEKQPAVPIHKLFRFATPIEAAMVLCACLLSAAIGAIQPLSIIIFGQFISNIGTSMATTQDFAKLARDVHPLVLTFVYMGIGVLIAAYTTHCFWVLTGEFQVRRIRTLYVHAILRQDMGWFDKAEEGSLTTRLATDTQLIQEGISEKFGLLVMCISQFIAGFIVAFIKGWKLAVVILATVPFMAAAGGLMGYFITKYTTRAQDSYADAGSVAEQVFSGIRTVYSFSLQKRFSDLYEKKLEVAKKHGIIRGLCLGIGFGGFMFTLFATYGLSFWYGSKLTLEGEMEGADVLVVFFSMITGAAGLLLMPQNLSAVSSACGAAFKIYRTIDRVPSIDVDAKEGLAPERFVGEIEFKNVKFNYPTRPDTTILNGLNLKIQSGLTVAFVGSSGSGKSTCIQLLQRFYDASEGSVLVDGHDIKDYNVAWLRSQIGVVSQEPVLFNMSIKQNLLMGVTEEVSNDDIVDACKKSNCHTFISELPEGYETLVGEHGGMLSGGQKQRIAIARAILKNPSILLLDEATSALDTQSERLVQTALDVASADRTTIVIAHRLSTIKNADLIVVMQSGELVEQGSHNDLLALNGVYAELVRKQEIATKQIGSAVEEPDSDELLKREQLQLIAEKQRGADDDALINEKDAITTVNLFKTTSRASVDAYELKRQKEKDQRKVTMQKKAPLGKVFKQMRPEWHLLVFGVLCAMVAGAIFPCFGLIFAQVITKLVDTKSPPPGPLEGTNLYSFLFVMIGIAAFFGMSGQIVCFEIAGERYTKRLRAAVFEAYMRQEVGYFDQAENSLGALTAKLAVDAKNVNELITKVSGDVTQILVTAITGLVIAFTQSWMLTLIILCMAPFIAFANYYQSKIENGYEDQTKAANEQSGEVAGEAIKEIRTVAGLNKQTHFETKYFYATEHPHKLAKRKAVSSSIGFAFQQSISYYANAVAFFAGIQLMWHHGLTFDRMFTCMMTIMITAQGVGRASVFATTFAKAKYSSIAAFEILERQPLIDGALEGIEPSRAQIRGDIDCQDVSFCYPARPDVSVFNGDFNLHGKAGQTIALVGPSGCGKSTTIGLLQRWYDAAAGTVRLDDTDVKKYSLHNLRSHMALVSQEPILFDMSILDNIKFGVDDSIKEEVTQQEVEAACKAANIHDFIASLPDGYSTRVGDKASQLSGGQKQRVAIARALIRKPKVLLLDEATSALDSESEKLVQGAIDNIIEEGGRTTITIAHRLSTIQNANHICVVKNGRVVEQGTHWELLEMRGVYYDLVRQQSLNAH</sequence>
<evidence type="ECO:0008006" key="16">
    <source>
        <dbReference type="Google" id="ProtNLM"/>
    </source>
</evidence>
<feature type="transmembrane region" description="Helical" evidence="11">
    <location>
        <begin position="755"/>
        <end position="781"/>
    </location>
</feature>
<dbReference type="Gene3D" id="3.40.50.300">
    <property type="entry name" value="P-loop containing nucleotide triphosphate hydrolases"/>
    <property type="match status" value="2"/>
</dbReference>
<dbReference type="PROSITE" id="PS50929">
    <property type="entry name" value="ABC_TM1F"/>
    <property type="match status" value="2"/>
</dbReference>
<evidence type="ECO:0000313" key="14">
    <source>
        <dbReference type="EMBL" id="EPB89833.1"/>
    </source>
</evidence>
<feature type="transmembrane region" description="Helical" evidence="11">
    <location>
        <begin position="242"/>
        <end position="263"/>
    </location>
</feature>
<dbReference type="FunFam" id="3.40.50.300:FF:000251">
    <property type="entry name" value="ABC transporter B family member 19"/>
    <property type="match status" value="1"/>
</dbReference>
<dbReference type="SMART" id="SM00382">
    <property type="entry name" value="AAA"/>
    <property type="match status" value="2"/>
</dbReference>
<feature type="transmembrane region" description="Helical" evidence="11">
    <location>
        <begin position="801"/>
        <end position="826"/>
    </location>
</feature>
<dbReference type="Gene3D" id="1.20.1560.10">
    <property type="entry name" value="ABC transporter type 1, transmembrane domain"/>
    <property type="match status" value="2"/>
</dbReference>
<dbReference type="eggNOG" id="KOG0055">
    <property type="taxonomic scope" value="Eukaryota"/>
</dbReference>
<comment type="subcellular location">
    <subcellularLocation>
        <location evidence="1">Cell membrane</location>
        <topology evidence="1">Multi-pass membrane protein</topology>
    </subcellularLocation>
</comment>
<dbReference type="FunFam" id="1.20.1560.10:FF:000009">
    <property type="entry name" value="ABC transporter B family member 1"/>
    <property type="match status" value="1"/>
</dbReference>